<dbReference type="Proteomes" id="UP000305778">
    <property type="component" value="Unassembled WGS sequence"/>
</dbReference>
<organism evidence="1 2">
    <name type="scientific">Actinacidiphila oryziradicis</name>
    <dbReference type="NCBI Taxonomy" id="2571141"/>
    <lineage>
        <taxon>Bacteria</taxon>
        <taxon>Bacillati</taxon>
        <taxon>Actinomycetota</taxon>
        <taxon>Actinomycetes</taxon>
        <taxon>Kitasatosporales</taxon>
        <taxon>Streptomycetaceae</taxon>
        <taxon>Actinacidiphila</taxon>
    </lineage>
</organism>
<name>A0A4U0RD03_9ACTN</name>
<gene>
    <name evidence="1" type="ORF">FCI23_54570</name>
</gene>
<dbReference type="AlphaFoldDB" id="A0A4U0RD03"/>
<protein>
    <recommendedName>
        <fullName evidence="3">Holin</fullName>
    </recommendedName>
</protein>
<evidence type="ECO:0000313" key="2">
    <source>
        <dbReference type="Proteomes" id="UP000305778"/>
    </source>
</evidence>
<dbReference type="EMBL" id="SUMC01000257">
    <property type="protein sequence ID" value="TJZ93209.1"/>
    <property type="molecule type" value="Genomic_DNA"/>
</dbReference>
<evidence type="ECO:0008006" key="3">
    <source>
        <dbReference type="Google" id="ProtNLM"/>
    </source>
</evidence>
<evidence type="ECO:0000313" key="1">
    <source>
        <dbReference type="EMBL" id="TJZ93209.1"/>
    </source>
</evidence>
<accession>A0A4U0RD03</accession>
<sequence>MTDSTRRMLRTTVQLGLGLLAALPALVDTGTVPSTLPGLGIALVVSSAVTKLMAIQAVDQLLPSWLQRTQPASPSAVEASTR</sequence>
<comment type="caution">
    <text evidence="1">The sequence shown here is derived from an EMBL/GenBank/DDBJ whole genome shotgun (WGS) entry which is preliminary data.</text>
</comment>
<dbReference type="RefSeq" id="WP_136731615.1">
    <property type="nucleotide sequence ID" value="NZ_SUMC01000257.1"/>
</dbReference>
<proteinExistence type="predicted"/>
<keyword evidence="2" id="KW-1185">Reference proteome</keyword>
<reference evidence="1 2" key="1">
    <citation type="submission" date="2019-04" db="EMBL/GenBank/DDBJ databases">
        <title>Streptomyces oryziradicis sp. nov., a novel actinomycete isolated from rhizosphere soil of rice (Oryza sativa L.).</title>
        <authorList>
            <person name="Li C."/>
        </authorList>
    </citation>
    <scope>NUCLEOTIDE SEQUENCE [LARGE SCALE GENOMIC DNA]</scope>
    <source>
        <strain evidence="1 2">NEAU-C40</strain>
    </source>
</reference>
<dbReference type="OrthoDB" id="4329894at2"/>